<feature type="region of interest" description="Disordered" evidence="1">
    <location>
        <begin position="380"/>
        <end position="404"/>
    </location>
</feature>
<feature type="region of interest" description="Disordered" evidence="1">
    <location>
        <begin position="102"/>
        <end position="136"/>
    </location>
</feature>
<dbReference type="OrthoDB" id="5354458at2759"/>
<name>F0XNB3_GROCL</name>
<dbReference type="Proteomes" id="UP000007796">
    <property type="component" value="Unassembled WGS sequence"/>
</dbReference>
<dbReference type="InterPro" id="IPR057199">
    <property type="entry name" value="DUF7877"/>
</dbReference>
<feature type="region of interest" description="Disordered" evidence="1">
    <location>
        <begin position="641"/>
        <end position="681"/>
    </location>
</feature>
<dbReference type="GeneID" id="25974868"/>
<evidence type="ECO:0000259" key="3">
    <source>
        <dbReference type="Pfam" id="PF25289"/>
    </source>
</evidence>
<gene>
    <name evidence="4" type="ORF">CMQ_1935</name>
</gene>
<keyword evidence="5" id="KW-1185">Reference proteome</keyword>
<dbReference type="HOGENOM" id="CLU_008206_1_0_1"/>
<dbReference type="STRING" id="655863.F0XNB3"/>
<organism evidence="5">
    <name type="scientific">Grosmannia clavigera (strain kw1407 / UAMH 11150)</name>
    <name type="common">Blue stain fungus</name>
    <name type="synonym">Graphiocladiella clavigera</name>
    <dbReference type="NCBI Taxonomy" id="655863"/>
    <lineage>
        <taxon>Eukaryota</taxon>
        <taxon>Fungi</taxon>
        <taxon>Dikarya</taxon>
        <taxon>Ascomycota</taxon>
        <taxon>Pezizomycotina</taxon>
        <taxon>Sordariomycetes</taxon>
        <taxon>Sordariomycetidae</taxon>
        <taxon>Ophiostomatales</taxon>
        <taxon>Ophiostomataceae</taxon>
        <taxon>Leptographium</taxon>
    </lineage>
</organism>
<feature type="compositionally biased region" description="Pro residues" evidence="1">
    <location>
        <begin position="323"/>
        <end position="333"/>
    </location>
</feature>
<protein>
    <submittedName>
        <fullName evidence="4">Uncharacterized protein</fullName>
    </submittedName>
</protein>
<feature type="compositionally biased region" description="Low complexity" evidence="1">
    <location>
        <begin position="809"/>
        <end position="820"/>
    </location>
</feature>
<proteinExistence type="predicted"/>
<dbReference type="InParanoid" id="F0XNB3"/>
<dbReference type="Pfam" id="PF25289">
    <property type="entry name" value="DUF7877"/>
    <property type="match status" value="1"/>
</dbReference>
<evidence type="ECO:0000313" key="5">
    <source>
        <dbReference type="Proteomes" id="UP000007796"/>
    </source>
</evidence>
<evidence type="ECO:0000256" key="1">
    <source>
        <dbReference type="SAM" id="MobiDB-lite"/>
    </source>
</evidence>
<evidence type="ECO:0000259" key="2">
    <source>
        <dbReference type="Pfam" id="PF25009"/>
    </source>
</evidence>
<feature type="region of interest" description="Disordered" evidence="1">
    <location>
        <begin position="1"/>
        <end position="84"/>
    </location>
</feature>
<dbReference type="Pfam" id="PF25009">
    <property type="entry name" value="DUF7785"/>
    <property type="match status" value="1"/>
</dbReference>
<reference evidence="4 5" key="1">
    <citation type="journal article" date="2011" name="Proc. Natl. Acad. Sci. U.S.A.">
        <title>Genome and transcriptome analyses of the mountain pine beetle-fungal symbiont Grosmannia clavigera, a lodgepole pine pathogen.</title>
        <authorList>
            <person name="DiGuistini S."/>
            <person name="Wang Y."/>
            <person name="Liao N.Y."/>
            <person name="Taylor G."/>
            <person name="Tanguay P."/>
            <person name="Feau N."/>
            <person name="Henrissat B."/>
            <person name="Chan S.K."/>
            <person name="Hesse-Orce U."/>
            <person name="Alamouti S.M."/>
            <person name="Tsui C.K.M."/>
            <person name="Docking R.T."/>
            <person name="Levasseur A."/>
            <person name="Haridas S."/>
            <person name="Robertson G."/>
            <person name="Birol I."/>
            <person name="Holt R.A."/>
            <person name="Marra M.A."/>
            <person name="Hamelin R.C."/>
            <person name="Hirst M."/>
            <person name="Jones S.J.M."/>
            <person name="Bohlmann J."/>
            <person name="Breuil C."/>
        </authorList>
    </citation>
    <scope>NUCLEOTIDE SEQUENCE [LARGE SCALE GENOMIC DNA]</scope>
    <source>
        <strain evidence="5">kw1407 / UAMH 11150</strain>
    </source>
</reference>
<dbReference type="AlphaFoldDB" id="F0XNB3"/>
<feature type="compositionally biased region" description="Polar residues" evidence="1">
    <location>
        <begin position="56"/>
        <end position="68"/>
    </location>
</feature>
<accession>F0XNB3</accession>
<feature type="compositionally biased region" description="Low complexity" evidence="1">
    <location>
        <begin position="13"/>
        <end position="30"/>
    </location>
</feature>
<dbReference type="eggNOG" id="ENOG502RSQP">
    <property type="taxonomic scope" value="Eukaryota"/>
</dbReference>
<sequence length="1037" mass="110301">MAATAIGHLKGLAADSGVSDSASVNSSASSVKRKRDSTDNGDQVMVDAAAEANGSDVDSNESQSNGGSSRDDTPTAATTSTAGNRDEKRLIYDYFEVLSSFDKSDPPILKRPLPELSASEEPQAKRQKSNGSPSLPLPASIADKVAHDVYVLLDDLVEDLATVVSSEMASLTAAAPKTEADAKLDDSTKAADAAKQRALAQITKFRRKAHELYRRETAYPSSGPLTSNDTASEDGDAILTVFGNTPQPRQLFSSLPHRVPAKRSNAEVYKTDEDDKDSIEEVVREDSELDLGGNIMFTRLFPGQSTAKPGRVLTFGELFPSPRNLPPLQPPKAPKSTTKSTTLGFYHPELEDKSKYRSGSYFSQHITVGQWLDYSNATPSSQIKTKQRERAQSLAGHKPSSSELEMSEMESLFRGAFSSFAPSKDDSAALVPAAQMGHMWWQRVGHRVFQRMVDAEFAVEDDDVTIADGYGVPWMANGASSSPVLDEEALQKTIEEWDDSLVDPSLENVMGQKPDTDKDVNDLLQDVSDLIITLASYQRNRNLTLPTSQDRFSADPVNADMLRNGTLAQQPSEEEMVTYQALKAQLALIIQSLPPYAVARLNSDRLAELNISTKIEVRSEEYRGVMEEDEAVLRARQAAAQAQAAASTPQRAPGHRAGSVSNHGYGQQFSAPSRSPMPATAAFYQTPGRATPQHRQPSLTQGQQFRAAANGYGNYTPTAVKVQQPPFRGPPPGGPLYPGTPGGQAAVPAHLSPQRVAAQPQPGAYGSPAVQTAGAPPQFRYQPGSFGAGGYPQQQQVPAQPVPQPGVPPQQQRLGQQPVGYTPSPANGANHVGQQQQPRPGQVPPPVSSPQPRAQMPYSAGIPSQMTPGQQQLQARAPFGGVPVPMQGMPAGAGQRHFSASAQGGAVPGGPGSGANLGPFGYHTVMDQPQQQRLMEQARARASAHERTLGFADKMSQGGVGPIGGLAGMGPGGNVDMAKLAAARANMPGSAGPRVAQPQQILQQQQQQHGFPQGVPSPSPVTSSVSPAPSGGFQRPS</sequence>
<feature type="compositionally biased region" description="Low complexity" evidence="1">
    <location>
        <begin position="997"/>
        <end position="1037"/>
    </location>
</feature>
<dbReference type="RefSeq" id="XP_014170336.1">
    <property type="nucleotide sequence ID" value="XM_014314861.1"/>
</dbReference>
<feature type="region of interest" description="Disordered" evidence="1">
    <location>
        <begin position="985"/>
        <end position="1037"/>
    </location>
</feature>
<feature type="domain" description="DUF7877" evidence="3">
    <location>
        <begin position="87"/>
        <end position="212"/>
    </location>
</feature>
<evidence type="ECO:0000313" key="4">
    <source>
        <dbReference type="EMBL" id="EFX00854.1"/>
    </source>
</evidence>
<dbReference type="InterPro" id="IPR056687">
    <property type="entry name" value="DUF7785"/>
</dbReference>
<dbReference type="EMBL" id="GL629795">
    <property type="protein sequence ID" value="EFX00854.1"/>
    <property type="molecule type" value="Genomic_DNA"/>
</dbReference>
<feature type="domain" description="DUF7785" evidence="2">
    <location>
        <begin position="517"/>
        <end position="617"/>
    </location>
</feature>
<feature type="region of interest" description="Disordered" evidence="1">
    <location>
        <begin position="723"/>
        <end position="868"/>
    </location>
</feature>
<feature type="region of interest" description="Disordered" evidence="1">
    <location>
        <begin position="322"/>
        <end position="342"/>
    </location>
</feature>
<feature type="compositionally biased region" description="Polar residues" evidence="1">
    <location>
        <begin position="659"/>
        <end position="673"/>
    </location>
</feature>